<accession>A0ABW8F5J6</accession>
<evidence type="ECO:0000313" key="3">
    <source>
        <dbReference type="Proteomes" id="UP001617427"/>
    </source>
</evidence>
<proteinExistence type="predicted"/>
<evidence type="ECO:0000256" key="1">
    <source>
        <dbReference type="SAM" id="SignalP"/>
    </source>
</evidence>
<keyword evidence="3" id="KW-1185">Reference proteome</keyword>
<organism evidence="2 3">
    <name type="scientific">Herbaspirillum chlorophenolicum</name>
    <dbReference type="NCBI Taxonomy" id="211589"/>
    <lineage>
        <taxon>Bacteria</taxon>
        <taxon>Pseudomonadati</taxon>
        <taxon>Pseudomonadota</taxon>
        <taxon>Betaproteobacteria</taxon>
        <taxon>Burkholderiales</taxon>
        <taxon>Oxalobacteraceae</taxon>
        <taxon>Herbaspirillum</taxon>
    </lineage>
</organism>
<dbReference type="Proteomes" id="UP001617427">
    <property type="component" value="Unassembled WGS sequence"/>
</dbReference>
<dbReference type="RefSeq" id="WP_402703684.1">
    <property type="nucleotide sequence ID" value="NZ_JBIUZV010000025.1"/>
</dbReference>
<dbReference type="EMBL" id="JBIUZV010000025">
    <property type="protein sequence ID" value="MFJ3048567.1"/>
    <property type="molecule type" value="Genomic_DNA"/>
</dbReference>
<evidence type="ECO:0000313" key="2">
    <source>
        <dbReference type="EMBL" id="MFJ3048567.1"/>
    </source>
</evidence>
<gene>
    <name evidence="2" type="ORF">ACIPEN_22260</name>
</gene>
<reference evidence="2 3" key="1">
    <citation type="submission" date="2024-10" db="EMBL/GenBank/DDBJ databases">
        <title>The Natural Products Discovery Center: Release of the First 8490 Sequenced Strains for Exploring Actinobacteria Biosynthetic Diversity.</title>
        <authorList>
            <person name="Kalkreuter E."/>
            <person name="Kautsar S.A."/>
            <person name="Yang D."/>
            <person name="Bader C.D."/>
            <person name="Teijaro C.N."/>
            <person name="Fluegel L."/>
            <person name="Davis C.M."/>
            <person name="Simpson J.R."/>
            <person name="Lauterbach L."/>
            <person name="Steele A.D."/>
            <person name="Gui C."/>
            <person name="Meng S."/>
            <person name="Li G."/>
            <person name="Viehrig K."/>
            <person name="Ye F."/>
            <person name="Su P."/>
            <person name="Kiefer A.F."/>
            <person name="Nichols A."/>
            <person name="Cepeda A.J."/>
            <person name="Yan W."/>
            <person name="Fan B."/>
            <person name="Jiang Y."/>
            <person name="Adhikari A."/>
            <person name="Zheng C.-J."/>
            <person name="Schuster L."/>
            <person name="Cowan T.M."/>
            <person name="Smanski M.J."/>
            <person name="Chevrette M.G."/>
            <person name="De Carvalho L.P.S."/>
            <person name="Shen B."/>
        </authorList>
    </citation>
    <scope>NUCLEOTIDE SEQUENCE [LARGE SCALE GENOMIC DNA]</scope>
    <source>
        <strain evidence="2 3">NPDC087045</strain>
    </source>
</reference>
<name>A0ABW8F5J6_9BURK</name>
<keyword evidence="1" id="KW-0732">Signal</keyword>
<feature type="signal peptide" evidence="1">
    <location>
        <begin position="1"/>
        <end position="19"/>
    </location>
</feature>
<evidence type="ECO:0008006" key="4">
    <source>
        <dbReference type="Google" id="ProtNLM"/>
    </source>
</evidence>
<sequence length="109" mass="11828">MKTFLVLMAGIAVCSSAVGGEPLFNSRTPKGDPHMCSLKASVFEGAATARDHNGTPALARQMTAAYKEVPQQFRDTAIKLVFESAAFDRPGRQLYQIVLNDCLYKGGFQ</sequence>
<comment type="caution">
    <text evidence="2">The sequence shown here is derived from an EMBL/GenBank/DDBJ whole genome shotgun (WGS) entry which is preliminary data.</text>
</comment>
<protein>
    <recommendedName>
        <fullName evidence="4">Lipoprotein</fullName>
    </recommendedName>
</protein>
<feature type="chain" id="PRO_5046324098" description="Lipoprotein" evidence="1">
    <location>
        <begin position="20"/>
        <end position="109"/>
    </location>
</feature>